<keyword evidence="1" id="KW-1133">Transmembrane helix</keyword>
<reference evidence="2 3" key="1">
    <citation type="submission" date="2024-09" db="EMBL/GenBank/DDBJ databases">
        <authorList>
            <person name="Sun Q."/>
            <person name="Mori K."/>
        </authorList>
    </citation>
    <scope>NUCLEOTIDE SEQUENCE [LARGE SCALE GENOMIC DNA]</scope>
    <source>
        <strain evidence="2 3">CCM 7659</strain>
    </source>
</reference>
<dbReference type="RefSeq" id="WP_241730158.1">
    <property type="nucleotide sequence ID" value="NZ_JAALDM010000165.1"/>
</dbReference>
<dbReference type="EMBL" id="JBHMDY010000001">
    <property type="protein sequence ID" value="MFB9258449.1"/>
    <property type="molecule type" value="Genomic_DNA"/>
</dbReference>
<name>A0ABV5JNW2_9ACTN</name>
<keyword evidence="3" id="KW-1185">Reference proteome</keyword>
<dbReference type="InterPro" id="IPR021215">
    <property type="entry name" value="DUF2752"/>
</dbReference>
<proteinExistence type="predicted"/>
<dbReference type="Proteomes" id="UP001589700">
    <property type="component" value="Unassembled WGS sequence"/>
</dbReference>
<evidence type="ECO:0000313" key="3">
    <source>
        <dbReference type="Proteomes" id="UP001589700"/>
    </source>
</evidence>
<organism evidence="2 3">
    <name type="scientific">Dietzia aerolata</name>
    <dbReference type="NCBI Taxonomy" id="595984"/>
    <lineage>
        <taxon>Bacteria</taxon>
        <taxon>Bacillati</taxon>
        <taxon>Actinomycetota</taxon>
        <taxon>Actinomycetes</taxon>
        <taxon>Mycobacteriales</taxon>
        <taxon>Dietziaceae</taxon>
        <taxon>Dietzia</taxon>
    </lineage>
</organism>
<keyword evidence="1" id="KW-0472">Membrane</keyword>
<accession>A0ABV5JNW2</accession>
<gene>
    <name evidence="2" type="ORF">ACFFVD_01370</name>
</gene>
<protein>
    <submittedName>
        <fullName evidence="2">DUF2752 domain-containing protein</fullName>
    </submittedName>
</protein>
<evidence type="ECO:0000256" key="1">
    <source>
        <dbReference type="SAM" id="Phobius"/>
    </source>
</evidence>
<evidence type="ECO:0000313" key="2">
    <source>
        <dbReference type="EMBL" id="MFB9258449.1"/>
    </source>
</evidence>
<dbReference type="Pfam" id="PF10825">
    <property type="entry name" value="DUF2752"/>
    <property type="match status" value="1"/>
</dbReference>
<comment type="caution">
    <text evidence="2">The sequence shown here is derived from an EMBL/GenBank/DDBJ whole genome shotgun (WGS) entry which is preliminary data.</text>
</comment>
<sequence>MTFGAAVCTCIFVAAADPTTPGGMSPPCPTKALFGIVCPGCGSARMVYSLLHADLAKALAYNAVGVVVVALLIWSFLAWTLRRTSGRHLPRWEHWRWAPVTVGVVIAIWFIIRNLPFAPFTALAV</sequence>
<feature type="transmembrane region" description="Helical" evidence="1">
    <location>
        <begin position="58"/>
        <end position="82"/>
    </location>
</feature>
<feature type="transmembrane region" description="Helical" evidence="1">
    <location>
        <begin position="94"/>
        <end position="112"/>
    </location>
</feature>
<keyword evidence="1" id="KW-0812">Transmembrane</keyword>